<feature type="domain" description="Protein kinase" evidence="4">
    <location>
        <begin position="18"/>
        <end position="284"/>
    </location>
</feature>
<dbReference type="STRING" id="400682.A0A1X7UR31"/>
<dbReference type="SUPFAM" id="SSF54236">
    <property type="entry name" value="Ubiquitin-like"/>
    <property type="match status" value="1"/>
</dbReference>
<feature type="domain" description="Ubiquitin-like" evidence="5">
    <location>
        <begin position="318"/>
        <end position="371"/>
    </location>
</feature>
<dbReference type="PANTHER" id="PTHR27001:SF931">
    <property type="entry name" value="OS11G0664100 PROTEIN"/>
    <property type="match status" value="1"/>
</dbReference>
<dbReference type="GO" id="GO:0005524">
    <property type="term" value="F:ATP binding"/>
    <property type="evidence" value="ECO:0007669"/>
    <property type="project" value="UniProtKB-UniRule"/>
</dbReference>
<dbReference type="InterPro" id="IPR029071">
    <property type="entry name" value="Ubiquitin-like_domsf"/>
</dbReference>
<dbReference type="PANTHER" id="PTHR27001">
    <property type="entry name" value="OS01G0253100 PROTEIN"/>
    <property type="match status" value="1"/>
</dbReference>
<dbReference type="GO" id="GO:0004672">
    <property type="term" value="F:protein kinase activity"/>
    <property type="evidence" value="ECO:0007669"/>
    <property type="project" value="InterPro"/>
</dbReference>
<dbReference type="AlphaFoldDB" id="A0A1X7UR31"/>
<dbReference type="Gene3D" id="1.10.510.10">
    <property type="entry name" value="Transferase(Phosphotransferase) domain 1"/>
    <property type="match status" value="1"/>
</dbReference>
<keyword evidence="1 3" id="KW-0547">Nucleotide-binding</keyword>
<dbReference type="SUPFAM" id="SSF56112">
    <property type="entry name" value="Protein kinase-like (PK-like)"/>
    <property type="match status" value="1"/>
</dbReference>
<dbReference type="Pfam" id="PF00240">
    <property type="entry name" value="ubiquitin"/>
    <property type="match status" value="1"/>
</dbReference>
<sequence>MAAELKVKLQPLVLQRVRVTRKELGRGSYGVVKELRVNGNLCAGKKLNDLLAMEESLLSEFGDAIILHSQLHHPNIVKLLGVHYPNRGSQLPMLVMEYFSYSLLELIESTSFVNKEAILLDIANGLDYLHSKRPPIIHRNIKASNILLTFDYKAKITDLSMSKFGDALKQNHYTTTLGNPYLMPPEALVHNPVYNEKLDVFSFGCLILHMLTRKIIVPTEKYEPKPQDPGSYVKISEWDRRASSIKPVLDDILIPVAMNCLEDDPFRRLNASDIIEIISRLQLIPDRYAHLYGVRIVKLSGTILFCKIKEDSFYETPIIKLKEVIIKSEGIPSDLIWLIYEGTHLEDDKTFKDYKIERHARIHFIIRQRGG</sequence>
<feature type="binding site" evidence="3">
    <location>
        <position position="45"/>
    </location>
    <ligand>
        <name>ATP</name>
        <dbReference type="ChEBI" id="CHEBI:30616"/>
    </ligand>
</feature>
<dbReference type="InterPro" id="IPR000626">
    <property type="entry name" value="Ubiquitin-like_dom"/>
</dbReference>
<dbReference type="PROSITE" id="PS50053">
    <property type="entry name" value="UBIQUITIN_2"/>
    <property type="match status" value="1"/>
</dbReference>
<evidence type="ECO:0000259" key="4">
    <source>
        <dbReference type="PROSITE" id="PS50011"/>
    </source>
</evidence>
<dbReference type="Pfam" id="PF00069">
    <property type="entry name" value="Pkinase"/>
    <property type="match status" value="1"/>
</dbReference>
<organism evidence="6">
    <name type="scientific">Amphimedon queenslandica</name>
    <name type="common">Sponge</name>
    <dbReference type="NCBI Taxonomy" id="400682"/>
    <lineage>
        <taxon>Eukaryota</taxon>
        <taxon>Metazoa</taxon>
        <taxon>Porifera</taxon>
        <taxon>Demospongiae</taxon>
        <taxon>Heteroscleromorpha</taxon>
        <taxon>Haplosclerida</taxon>
        <taxon>Niphatidae</taxon>
        <taxon>Amphimedon</taxon>
    </lineage>
</organism>
<evidence type="ECO:0000256" key="2">
    <source>
        <dbReference type="ARBA" id="ARBA00022840"/>
    </source>
</evidence>
<dbReference type="PROSITE" id="PS50011">
    <property type="entry name" value="PROTEIN_KINASE_DOM"/>
    <property type="match status" value="1"/>
</dbReference>
<dbReference type="InterPro" id="IPR019956">
    <property type="entry name" value="Ubiquitin_dom"/>
</dbReference>
<evidence type="ECO:0000256" key="1">
    <source>
        <dbReference type="ARBA" id="ARBA00022741"/>
    </source>
</evidence>
<evidence type="ECO:0000259" key="5">
    <source>
        <dbReference type="PROSITE" id="PS50053"/>
    </source>
</evidence>
<accession>A0A1X7UR31</accession>
<dbReference type="InterPro" id="IPR000719">
    <property type="entry name" value="Prot_kinase_dom"/>
</dbReference>
<dbReference type="Gene3D" id="3.10.20.90">
    <property type="entry name" value="Phosphatidylinositol 3-kinase Catalytic Subunit, Chain A, domain 1"/>
    <property type="match status" value="1"/>
</dbReference>
<evidence type="ECO:0008006" key="7">
    <source>
        <dbReference type="Google" id="ProtNLM"/>
    </source>
</evidence>
<dbReference type="InterPro" id="IPR011009">
    <property type="entry name" value="Kinase-like_dom_sf"/>
</dbReference>
<keyword evidence="2 3" id="KW-0067">ATP-binding</keyword>
<dbReference type="eggNOG" id="KOG1187">
    <property type="taxonomic scope" value="Eukaryota"/>
</dbReference>
<dbReference type="SMART" id="SM00213">
    <property type="entry name" value="UBQ"/>
    <property type="match status" value="1"/>
</dbReference>
<protein>
    <recommendedName>
        <fullName evidence="7">Protein kinase domain-containing protein</fullName>
    </recommendedName>
</protein>
<dbReference type="EnsemblMetazoa" id="Aqu2.1.30228_001">
    <property type="protein sequence ID" value="Aqu2.1.30228_001"/>
    <property type="gene ID" value="Aqu2.1.30228"/>
</dbReference>
<dbReference type="PROSITE" id="PS00107">
    <property type="entry name" value="PROTEIN_KINASE_ATP"/>
    <property type="match status" value="1"/>
</dbReference>
<reference evidence="6" key="1">
    <citation type="submission" date="2017-05" db="UniProtKB">
        <authorList>
            <consortium name="EnsemblMetazoa"/>
        </authorList>
    </citation>
    <scope>IDENTIFICATION</scope>
</reference>
<evidence type="ECO:0000256" key="3">
    <source>
        <dbReference type="PROSITE-ProRule" id="PRU10141"/>
    </source>
</evidence>
<dbReference type="GO" id="GO:0005886">
    <property type="term" value="C:plasma membrane"/>
    <property type="evidence" value="ECO:0007669"/>
    <property type="project" value="TreeGrafter"/>
</dbReference>
<dbReference type="InterPro" id="IPR017441">
    <property type="entry name" value="Protein_kinase_ATP_BS"/>
</dbReference>
<dbReference type="InParanoid" id="A0A1X7UR31"/>
<dbReference type="PRINTS" id="PR00348">
    <property type="entry name" value="UBIQUITIN"/>
</dbReference>
<evidence type="ECO:0000313" key="6">
    <source>
        <dbReference type="EnsemblMetazoa" id="Aqu2.1.30228_001"/>
    </source>
</evidence>
<proteinExistence type="predicted"/>
<dbReference type="OrthoDB" id="4062651at2759"/>
<name>A0A1X7UR31_AMPQE</name>